<protein>
    <recommendedName>
        <fullName evidence="9">Odorant receptor</fullName>
    </recommendedName>
</protein>
<feature type="transmembrane region" description="Helical" evidence="9">
    <location>
        <begin position="133"/>
        <end position="155"/>
    </location>
</feature>
<feature type="transmembrane region" description="Helical" evidence="9">
    <location>
        <begin position="72"/>
        <end position="91"/>
    </location>
</feature>
<dbReference type="EMBL" id="KY399276">
    <property type="protein sequence ID" value="AQQ73507.1"/>
    <property type="molecule type" value="mRNA"/>
</dbReference>
<dbReference type="GO" id="GO:0005549">
    <property type="term" value="F:odorant binding"/>
    <property type="evidence" value="ECO:0007669"/>
    <property type="project" value="InterPro"/>
</dbReference>
<keyword evidence="4 9" id="KW-0552">Olfaction</keyword>
<evidence type="ECO:0000256" key="8">
    <source>
        <dbReference type="ARBA" id="ARBA00023224"/>
    </source>
</evidence>
<keyword evidence="8 9" id="KW-0807">Transducer</keyword>
<gene>
    <name evidence="10" type="primary">OR27</name>
</gene>
<name>A0A1S5XXN4_HELME</name>
<keyword evidence="2 9" id="KW-0716">Sensory transduction</keyword>
<comment type="subcellular location">
    <subcellularLocation>
        <location evidence="9">Cell membrane</location>
        <topology evidence="9">Multi-pass membrane protein</topology>
    </subcellularLocation>
    <subcellularLocation>
        <location evidence="1">Membrane</location>
        <topology evidence="1">Multi-pass membrane protein</topology>
    </subcellularLocation>
</comment>
<dbReference type="PANTHER" id="PTHR21137:SF40">
    <property type="entry name" value="ODORANT RECEPTOR 56A"/>
    <property type="match status" value="1"/>
</dbReference>
<dbReference type="GO" id="GO:0004984">
    <property type="term" value="F:olfactory receptor activity"/>
    <property type="evidence" value="ECO:0007669"/>
    <property type="project" value="InterPro"/>
</dbReference>
<feature type="transmembrane region" description="Helical" evidence="9">
    <location>
        <begin position="38"/>
        <end position="60"/>
    </location>
</feature>
<evidence type="ECO:0000256" key="6">
    <source>
        <dbReference type="ARBA" id="ARBA00023136"/>
    </source>
</evidence>
<reference evidence="10" key="1">
    <citation type="journal article" date="2013" name="PLoS Genet.">
        <title>Female behaviour drives expression and evolution of gustatory receptors in butterflies.</title>
        <authorList>
            <person name="Briscoe A.D."/>
            <person name="Macias-Munoz A."/>
            <person name="Kozak K.M."/>
            <person name="Walters J.R."/>
            <person name="Yuan F."/>
            <person name="Jamie G.A."/>
            <person name="Martin S.H."/>
            <person name="Dasmahapatra K.K."/>
            <person name="Ferguson L.C."/>
            <person name="Mallet J."/>
            <person name="Jacquin-Joly E."/>
            <person name="Jiggins C.D."/>
        </authorList>
    </citation>
    <scope>NUCLEOTIDE SEQUENCE</scope>
</reference>
<reference evidence="10" key="2">
    <citation type="submission" date="2016-12" db="EMBL/GenBank/DDBJ databases">
        <authorList>
            <person name="Song W.-J."/>
            <person name="Kurnit D.M."/>
        </authorList>
    </citation>
    <scope>NUCLEOTIDE SEQUENCE</scope>
</reference>
<evidence type="ECO:0000256" key="2">
    <source>
        <dbReference type="ARBA" id="ARBA00022606"/>
    </source>
</evidence>
<proteinExistence type="evidence at transcript level"/>
<sequence length="401" mass="46235">MLILFPSLEDPEYPLLGPTLWGLQTWGMWQPNKGKAKIAYNTIHIFAIIFVMSQYIELWYIRSNLEMALRNLSVTMLSTVCVVKATTFISWQKSWREIFEFVSLVEKQQLNKQSKKTKRIVNEYTKYSRAVTYFYWCLVTATVFTVILAPLVLYFSSLQRREQIRNGTMAYPEIMSSWTPFDKTRGFGYWTIVVFHSLICFYGGGIVATYDSNAVVLMSFFAGQFEFLREKCADLFGNGEEFISYNTAVKRIKECHHHHVLLIKYSKILNSLLSPVMFLYVIICSLMICASAVQLTSEGTTTMQQVWIAEYLVALVAQLFLYCWHSNKVLYMSLKVDEGVYTSAWWSQGVRIRRSIVLLGGQLNKSVIFTAGPFTKLTVATFVAILKGSYSYYTLLSKRED</sequence>
<comment type="caution">
    <text evidence="9">Lacks conserved residue(s) required for the propagation of feature annotation.</text>
</comment>
<keyword evidence="6 9" id="KW-0472">Membrane</keyword>
<keyword evidence="3 9" id="KW-0812">Transmembrane</keyword>
<dbReference type="Pfam" id="PF02949">
    <property type="entry name" value="7tm_6"/>
    <property type="match status" value="1"/>
</dbReference>
<feature type="transmembrane region" description="Helical" evidence="9">
    <location>
        <begin position="305"/>
        <end position="324"/>
    </location>
</feature>
<comment type="similarity">
    <text evidence="9">Belongs to the insect chemoreceptor superfamily. Heteromeric odorant receptor channel (TC 1.A.69) family.</text>
</comment>
<dbReference type="InterPro" id="IPR004117">
    <property type="entry name" value="7tm6_olfct_rcpt"/>
</dbReference>
<evidence type="ECO:0000256" key="3">
    <source>
        <dbReference type="ARBA" id="ARBA00022692"/>
    </source>
</evidence>
<dbReference type="GO" id="GO:0007165">
    <property type="term" value="P:signal transduction"/>
    <property type="evidence" value="ECO:0007669"/>
    <property type="project" value="UniProtKB-KW"/>
</dbReference>
<evidence type="ECO:0000256" key="5">
    <source>
        <dbReference type="ARBA" id="ARBA00022989"/>
    </source>
</evidence>
<dbReference type="AlphaFoldDB" id="A0A1S5XXN4"/>
<dbReference type="PANTHER" id="PTHR21137">
    <property type="entry name" value="ODORANT RECEPTOR"/>
    <property type="match status" value="1"/>
</dbReference>
<evidence type="ECO:0000256" key="7">
    <source>
        <dbReference type="ARBA" id="ARBA00023170"/>
    </source>
</evidence>
<accession>A0A1S5XXN4</accession>
<evidence type="ECO:0000256" key="4">
    <source>
        <dbReference type="ARBA" id="ARBA00022725"/>
    </source>
</evidence>
<evidence type="ECO:0000256" key="9">
    <source>
        <dbReference type="RuleBase" id="RU351113"/>
    </source>
</evidence>
<evidence type="ECO:0000256" key="1">
    <source>
        <dbReference type="ARBA" id="ARBA00004141"/>
    </source>
</evidence>
<dbReference type="GO" id="GO:0005886">
    <property type="term" value="C:plasma membrane"/>
    <property type="evidence" value="ECO:0007669"/>
    <property type="project" value="UniProtKB-SubCell"/>
</dbReference>
<feature type="transmembrane region" description="Helical" evidence="9">
    <location>
        <begin position="272"/>
        <end position="293"/>
    </location>
</feature>
<keyword evidence="5 9" id="KW-1133">Transmembrane helix</keyword>
<evidence type="ECO:0000313" key="10">
    <source>
        <dbReference type="EMBL" id="AQQ73507.1"/>
    </source>
</evidence>
<keyword evidence="7 9" id="KW-0675">Receptor</keyword>
<organism evidence="10">
    <name type="scientific">Heliconius melpomene rosina</name>
    <dbReference type="NCBI Taxonomy" id="171916"/>
    <lineage>
        <taxon>Eukaryota</taxon>
        <taxon>Metazoa</taxon>
        <taxon>Ecdysozoa</taxon>
        <taxon>Arthropoda</taxon>
        <taxon>Hexapoda</taxon>
        <taxon>Insecta</taxon>
        <taxon>Pterygota</taxon>
        <taxon>Neoptera</taxon>
        <taxon>Endopterygota</taxon>
        <taxon>Lepidoptera</taxon>
        <taxon>Glossata</taxon>
        <taxon>Ditrysia</taxon>
        <taxon>Papilionoidea</taxon>
        <taxon>Nymphalidae</taxon>
        <taxon>Heliconiinae</taxon>
        <taxon>Heliconiini</taxon>
        <taxon>Heliconius</taxon>
    </lineage>
</organism>